<keyword evidence="1" id="KW-0472">Membrane</keyword>
<evidence type="ECO:0008006" key="4">
    <source>
        <dbReference type="Google" id="ProtNLM"/>
    </source>
</evidence>
<accession>A0AAP5J8G9</accession>
<keyword evidence="1" id="KW-0812">Transmembrane</keyword>
<evidence type="ECO:0000256" key="1">
    <source>
        <dbReference type="SAM" id="Phobius"/>
    </source>
</evidence>
<reference evidence="2" key="1">
    <citation type="submission" date="2023-06" db="EMBL/GenBank/DDBJ databases">
        <title>PCVPA Blantyre Malawi Pneumococcal carriage surveillance isolates.</title>
        <authorList>
            <person name="Obolski U."/>
            <person name="Swarthout T.D."/>
            <person name="Kalizang'Oma A."/>
            <person name="Mwalukomo T.S."/>
            <person name="Cave R."/>
            <person name="Brown C."/>
            <person name="Cornick J."/>
            <person name="Kamng'Ona A."/>
            <person name="Msefula J."/>
            <person name="French N."/>
            <person name="Hyderman R."/>
        </authorList>
    </citation>
    <scope>NUCLEOTIDE SEQUENCE</scope>
    <source>
        <strain evidence="2">BVY8TH</strain>
    </source>
</reference>
<organism evidence="2 3">
    <name type="scientific">Streptococcus pneumoniae</name>
    <dbReference type="NCBI Taxonomy" id="1313"/>
    <lineage>
        <taxon>Bacteria</taxon>
        <taxon>Bacillati</taxon>
        <taxon>Bacillota</taxon>
        <taxon>Bacilli</taxon>
        <taxon>Lactobacillales</taxon>
        <taxon>Streptococcaceae</taxon>
        <taxon>Streptococcus</taxon>
    </lineage>
</organism>
<keyword evidence="1" id="KW-1133">Transmembrane helix</keyword>
<dbReference type="AlphaFoldDB" id="A0AAP5J8G9"/>
<evidence type="ECO:0000313" key="2">
    <source>
        <dbReference type="EMBL" id="MDS8039217.1"/>
    </source>
</evidence>
<comment type="caution">
    <text evidence="2">The sequence shown here is derived from an EMBL/GenBank/DDBJ whole genome shotgun (WGS) entry which is preliminary data.</text>
</comment>
<proteinExistence type="predicted"/>
<gene>
    <name evidence="2" type="ORF">RLG82_09585</name>
</gene>
<dbReference type="RefSeq" id="WP_050089826.1">
    <property type="nucleotide sequence ID" value="NZ_CFAY01000025.1"/>
</dbReference>
<name>A0AAP5J8G9_STREE</name>
<dbReference type="Proteomes" id="UP001184693">
    <property type="component" value="Unassembled WGS sequence"/>
</dbReference>
<protein>
    <recommendedName>
        <fullName evidence="4">DUF4190 domain-containing protein</fullName>
    </recommendedName>
</protein>
<dbReference type="EMBL" id="JAVPGZ010000226">
    <property type="protein sequence ID" value="MDS8039217.1"/>
    <property type="molecule type" value="Genomic_DNA"/>
</dbReference>
<sequence>MKEKKKNPLFVGILSIILGLLFPIVGLILGIIGLVLAISYQKESQLDYKIEKILNI</sequence>
<evidence type="ECO:0000313" key="3">
    <source>
        <dbReference type="Proteomes" id="UP001184693"/>
    </source>
</evidence>
<feature type="transmembrane region" description="Helical" evidence="1">
    <location>
        <begin position="9"/>
        <end position="38"/>
    </location>
</feature>